<dbReference type="PANTHER" id="PTHR46692">
    <property type="entry name" value="INOSINE-URIDINE PREFERRING NUCLEOSIDE HYDROLASE FAMILY PROTEIN"/>
    <property type="match status" value="1"/>
</dbReference>
<dbReference type="Proteomes" id="UP001177140">
    <property type="component" value="Unassembled WGS sequence"/>
</dbReference>
<feature type="region of interest" description="Disordered" evidence="2">
    <location>
        <begin position="674"/>
        <end position="694"/>
    </location>
</feature>
<dbReference type="PANTHER" id="PTHR46692:SF1">
    <property type="entry name" value="NUCLEOSIDE HYDROLASE 3-RELATED"/>
    <property type="match status" value="1"/>
</dbReference>
<reference evidence="5" key="1">
    <citation type="submission" date="2022-03" db="EMBL/GenBank/DDBJ databases">
        <title>A functionally conserved STORR gene fusion in Papaver species that diverged 16.8 million years ago.</title>
        <authorList>
            <person name="Catania T."/>
        </authorList>
    </citation>
    <scope>NUCLEOTIDE SEQUENCE</scope>
    <source>
        <strain evidence="5">S-191538</strain>
    </source>
</reference>
<evidence type="ECO:0000259" key="4">
    <source>
        <dbReference type="Pfam" id="PF01156"/>
    </source>
</evidence>
<gene>
    <name evidence="5" type="ORF">MKW94_027679</name>
</gene>
<dbReference type="InterPro" id="IPR001910">
    <property type="entry name" value="Inosine/uridine_hydrolase_dom"/>
</dbReference>
<comment type="similarity">
    <text evidence="1">Belongs to the IUNH family.</text>
</comment>
<dbReference type="Gene3D" id="3.90.245.10">
    <property type="entry name" value="Ribonucleoside hydrolase-like"/>
    <property type="match status" value="2"/>
</dbReference>
<protein>
    <recommendedName>
        <fullName evidence="4">Inosine/uridine-preferring nucleoside hydrolase domain-containing protein</fullName>
    </recommendedName>
</protein>
<dbReference type="InterPro" id="IPR036452">
    <property type="entry name" value="Ribo_hydro-like"/>
</dbReference>
<sequence length="944" mass="104744">MRIQRVLLSLVVIGLLSLVREIEAKPARILLDTDVDTDDFFALLYLLKLNRSEIDLKAITISTNAWADAGHAVNQVYDMLYMMDRDDILVGVGGEGGISSDGTIFRNVGGYLPIIEQVITNSYIMLNKCHECNIDTSGFCGLKTLVLIGQGMSTFGDCRYRQAVPIGLGGRLDIDTNYGLRRSFLPQGKRKYTPLRQPTTQQVMIETISKGPTTLFVIGSHTNIAIFLMSNPDLKKNIEHIYVMGGGVRSKNPTGCCPKNDTSCTPKQCGDHGNMFTGYTSNPYAEFNIFGDPFAAYQVRTSVSDACNLNSVVIMAICQLILKNSYSIYLQVIHSGIPVTLVPLDATNTIPITEQFFEAFEDNQNTYEAQYIFRSLKMARDTWFDGQFYTSYFMWDSFTSGVAASIMRNSKADGENEFAEMEYMNITVVTSNEPYGVSDGSNPFFSGRTIPKFNLQKDGVHSGHVQEGIRDPFCFAKNNKTGQCQDGYTKEVTGPDAVRVLVATKAKPNQHSNSLLDREYFISFLDVLNLPQNAGRFNFTTEFPYYKEVLYKPDFGMQKLGKSVVFDMDMSAGDFISLIYLLKVPVEVINLKGILVSGTGWANAATIDIVYDILHMMGRDDIPVGRGEVIALGQPNPSFTAVGDCKYIKAIPHGGGGLLDSDTLYGFARDLPRSPRGHTAENSVKYGAPRDTDHPELRQPLALEVWQSISKSLAPGSKVTILTSGPLTNLAQIIQSEKNLSSVVENVYVVGGHISYSEKDLGNLFSVSSNKFAEFNMFLDPIAAKIVLESELNVTLIPLNVQRQVSSFPEILKRLQLKRKTPEAVFTYRLLSRLYRLQQKHHRYHHMDTFLGEILGSVILASDQHLNPTLQVLPVKVSATGDISKDGQTIIDEVHGKSVKVIESIDTRKYFAELASLLGEKKQTAVIASYNQQKKLWSTPANHA</sequence>
<comment type="caution">
    <text evidence="5">The sequence shown here is derived from an EMBL/GenBank/DDBJ whole genome shotgun (WGS) entry which is preliminary data.</text>
</comment>
<keyword evidence="6" id="KW-1185">Reference proteome</keyword>
<organism evidence="5 6">
    <name type="scientific">Papaver nudicaule</name>
    <name type="common">Iceland poppy</name>
    <dbReference type="NCBI Taxonomy" id="74823"/>
    <lineage>
        <taxon>Eukaryota</taxon>
        <taxon>Viridiplantae</taxon>
        <taxon>Streptophyta</taxon>
        <taxon>Embryophyta</taxon>
        <taxon>Tracheophyta</taxon>
        <taxon>Spermatophyta</taxon>
        <taxon>Magnoliopsida</taxon>
        <taxon>Ranunculales</taxon>
        <taxon>Papaveraceae</taxon>
        <taxon>Papaveroideae</taxon>
        <taxon>Papaver</taxon>
    </lineage>
</organism>
<evidence type="ECO:0000256" key="3">
    <source>
        <dbReference type="SAM" id="SignalP"/>
    </source>
</evidence>
<proteinExistence type="inferred from homology"/>
<dbReference type="Pfam" id="PF01156">
    <property type="entry name" value="IU_nuc_hydro"/>
    <property type="match status" value="2"/>
</dbReference>
<evidence type="ECO:0000256" key="1">
    <source>
        <dbReference type="ARBA" id="ARBA00009176"/>
    </source>
</evidence>
<dbReference type="SUPFAM" id="SSF53590">
    <property type="entry name" value="Nucleoside hydrolase"/>
    <property type="match status" value="2"/>
</dbReference>
<feature type="signal peptide" evidence="3">
    <location>
        <begin position="1"/>
        <end position="24"/>
    </location>
</feature>
<dbReference type="EMBL" id="JAJJMA010071892">
    <property type="protein sequence ID" value="MCL7027770.1"/>
    <property type="molecule type" value="Genomic_DNA"/>
</dbReference>
<dbReference type="AlphaFoldDB" id="A0AA41UYN2"/>
<evidence type="ECO:0000313" key="5">
    <source>
        <dbReference type="EMBL" id="MCL7027770.1"/>
    </source>
</evidence>
<accession>A0AA41UYN2</accession>
<feature type="chain" id="PRO_5041347527" description="Inosine/uridine-preferring nucleoside hydrolase domain-containing protein" evidence="3">
    <location>
        <begin position="25"/>
        <end position="944"/>
    </location>
</feature>
<feature type="domain" description="Inosine/uridine-preferring nucleoside hydrolase" evidence="4">
    <location>
        <begin position="29"/>
        <end position="433"/>
    </location>
</feature>
<feature type="domain" description="Inosine/uridine-preferring nucleoside hydrolase" evidence="4">
    <location>
        <begin position="564"/>
        <end position="911"/>
    </location>
</feature>
<evidence type="ECO:0000256" key="2">
    <source>
        <dbReference type="SAM" id="MobiDB-lite"/>
    </source>
</evidence>
<dbReference type="GO" id="GO:0016799">
    <property type="term" value="F:hydrolase activity, hydrolyzing N-glycosyl compounds"/>
    <property type="evidence" value="ECO:0007669"/>
    <property type="project" value="InterPro"/>
</dbReference>
<evidence type="ECO:0000313" key="6">
    <source>
        <dbReference type="Proteomes" id="UP001177140"/>
    </source>
</evidence>
<keyword evidence="3" id="KW-0732">Signal</keyword>
<name>A0AA41UYN2_PAPNU</name>